<dbReference type="SUPFAM" id="SSF53474">
    <property type="entry name" value="alpha/beta-Hydrolases"/>
    <property type="match status" value="1"/>
</dbReference>
<evidence type="ECO:0000313" key="4">
    <source>
        <dbReference type="EMBL" id="KAF9755877.1"/>
    </source>
</evidence>
<dbReference type="InterPro" id="IPR000073">
    <property type="entry name" value="AB_hydrolase_1"/>
</dbReference>
<keyword evidence="1" id="KW-0378">Hydrolase</keyword>
<dbReference type="Gene3D" id="3.40.50.1820">
    <property type="entry name" value="alpha/beta hydrolase"/>
    <property type="match status" value="1"/>
</dbReference>
<dbReference type="PANTHER" id="PTHR43329">
    <property type="entry name" value="EPOXIDE HYDROLASE"/>
    <property type="match status" value="1"/>
</dbReference>
<name>A0A8H7NHA0_BIOOC</name>
<evidence type="ECO:0000259" key="3">
    <source>
        <dbReference type="Pfam" id="PF00561"/>
    </source>
</evidence>
<dbReference type="AlphaFoldDB" id="A0A8H7NHA0"/>
<dbReference type="PRINTS" id="PR00111">
    <property type="entry name" value="ABHYDROLASE"/>
</dbReference>
<dbReference type="InterPro" id="IPR000639">
    <property type="entry name" value="Epox_hydrolase-like"/>
</dbReference>
<comment type="caution">
    <text evidence="4">The sequence shown here is derived from an EMBL/GenBank/DDBJ whole genome shotgun (WGS) entry which is preliminary data.</text>
</comment>
<dbReference type="GO" id="GO:0016787">
    <property type="term" value="F:hydrolase activity"/>
    <property type="evidence" value="ECO:0007669"/>
    <property type="project" value="UniProtKB-KW"/>
</dbReference>
<dbReference type="InterPro" id="IPR029058">
    <property type="entry name" value="AB_hydrolase_fold"/>
</dbReference>
<organism evidence="4 5">
    <name type="scientific">Bionectria ochroleuca</name>
    <name type="common">Gliocladium roseum</name>
    <dbReference type="NCBI Taxonomy" id="29856"/>
    <lineage>
        <taxon>Eukaryota</taxon>
        <taxon>Fungi</taxon>
        <taxon>Dikarya</taxon>
        <taxon>Ascomycota</taxon>
        <taxon>Pezizomycotina</taxon>
        <taxon>Sordariomycetes</taxon>
        <taxon>Hypocreomycetidae</taxon>
        <taxon>Hypocreales</taxon>
        <taxon>Bionectriaceae</taxon>
        <taxon>Clonostachys</taxon>
    </lineage>
</organism>
<evidence type="ECO:0000256" key="2">
    <source>
        <dbReference type="ARBA" id="ARBA00038334"/>
    </source>
</evidence>
<dbReference type="Proteomes" id="UP000616885">
    <property type="component" value="Unassembled WGS sequence"/>
</dbReference>
<sequence>MSLPVATDVTEGFVQNGDVKIHYKVAGQGPLLVLLHGFPDNANTFSKQAAYFAKSHRVVCPTLRGYPPSDIPEVGDTSYALSTVIGDIIAILDHFSANKAIVGGHDFGGTAIQLLALLHPERVEGLIIINSPIIPRMYDLVNHDQDQQAMSPYTIQYIQHQPGNEKNVDFVVRTIRDAAYREEVRKYLNDSPIEGMFAYYKQNYPGPPYGQVVDTSTMLYQVPTLIIWGLEDEYFSLKMLDGIPNHFKDSVRLVTLPGTGHWSFREQAGRVNAEISSWLAYLSSR</sequence>
<comment type="similarity">
    <text evidence="2">Belongs to the AB hydrolase superfamily. Epoxide hydrolase family.</text>
</comment>
<dbReference type="EMBL" id="JADCTT010000003">
    <property type="protein sequence ID" value="KAF9755877.1"/>
    <property type="molecule type" value="Genomic_DNA"/>
</dbReference>
<protein>
    <recommendedName>
        <fullName evidence="3">AB hydrolase-1 domain-containing protein</fullName>
    </recommendedName>
</protein>
<evidence type="ECO:0000256" key="1">
    <source>
        <dbReference type="ARBA" id="ARBA00022801"/>
    </source>
</evidence>
<dbReference type="PRINTS" id="PR00412">
    <property type="entry name" value="EPOXHYDRLASE"/>
</dbReference>
<accession>A0A8H7NHA0</accession>
<proteinExistence type="inferred from homology"/>
<gene>
    <name evidence="4" type="ORF">IM811_011318</name>
</gene>
<dbReference type="Pfam" id="PF00561">
    <property type="entry name" value="Abhydrolase_1"/>
    <property type="match status" value="1"/>
</dbReference>
<evidence type="ECO:0000313" key="5">
    <source>
        <dbReference type="Proteomes" id="UP000616885"/>
    </source>
</evidence>
<reference evidence="4" key="1">
    <citation type="submission" date="2020-10" db="EMBL/GenBank/DDBJ databases">
        <title>High-Quality Genome Resource of Clonostachys rosea strain S41 by Oxford Nanopore Long-Read Sequencing.</title>
        <authorList>
            <person name="Wang H."/>
        </authorList>
    </citation>
    <scope>NUCLEOTIDE SEQUENCE</scope>
    <source>
        <strain evidence="4">S41</strain>
    </source>
</reference>
<feature type="domain" description="AB hydrolase-1" evidence="3">
    <location>
        <begin position="30"/>
        <end position="264"/>
    </location>
</feature>